<evidence type="ECO:0000256" key="1">
    <source>
        <dbReference type="ARBA" id="ARBA00022649"/>
    </source>
</evidence>
<evidence type="ECO:0000313" key="3">
    <source>
        <dbReference type="Proteomes" id="UP000006746"/>
    </source>
</evidence>
<dbReference type="AlphaFoldDB" id="K2IZY8"/>
<dbReference type="InterPro" id="IPR035093">
    <property type="entry name" value="RelE/ParE_toxin_dom_sf"/>
</dbReference>
<proteinExistence type="predicted"/>
<name>K2IZY8_9PROT</name>
<dbReference type="eggNOG" id="COG3668">
    <property type="taxonomic scope" value="Bacteria"/>
</dbReference>
<keyword evidence="1" id="KW-1277">Toxin-antitoxin system</keyword>
<protein>
    <submittedName>
        <fullName evidence="2">Plasmid stabilization system</fullName>
    </submittedName>
</protein>
<reference evidence="2 3" key="1">
    <citation type="journal article" date="2012" name="J. Bacteriol.">
        <title>Genome Sequence of Oceanibaculum indicum Type Strain P24.</title>
        <authorList>
            <person name="Lai Q."/>
            <person name="Shao Z."/>
        </authorList>
    </citation>
    <scope>NUCLEOTIDE SEQUENCE [LARGE SCALE GENOMIC DNA]</scope>
    <source>
        <strain evidence="2 3">P24</strain>
    </source>
</reference>
<dbReference type="Proteomes" id="UP000006746">
    <property type="component" value="Unassembled WGS sequence"/>
</dbReference>
<dbReference type="STRING" id="1207063.P24_17598"/>
<dbReference type="RefSeq" id="WP_008946120.1">
    <property type="nucleotide sequence ID" value="NZ_AMRL01000036.1"/>
</dbReference>
<accession>K2IZY8</accession>
<dbReference type="Pfam" id="PF05016">
    <property type="entry name" value="ParE_toxin"/>
    <property type="match status" value="1"/>
</dbReference>
<comment type="caution">
    <text evidence="2">The sequence shown here is derived from an EMBL/GenBank/DDBJ whole genome shotgun (WGS) entry which is preliminary data.</text>
</comment>
<dbReference type="Gene3D" id="3.30.2310.20">
    <property type="entry name" value="RelE-like"/>
    <property type="match status" value="1"/>
</dbReference>
<evidence type="ECO:0000313" key="2">
    <source>
        <dbReference type="EMBL" id="EKE68468.1"/>
    </source>
</evidence>
<dbReference type="EMBL" id="AMRL01000036">
    <property type="protein sequence ID" value="EKE68468.1"/>
    <property type="molecule type" value="Genomic_DNA"/>
</dbReference>
<dbReference type="InterPro" id="IPR007712">
    <property type="entry name" value="RelE/ParE_toxin"/>
</dbReference>
<sequence>MAAYNLSQLAEDDIRRLYRYGIEKYGLAHADRYFDGLFARFDAIAESPALYPRVDHIRPGYRRSVYGVHSIYYRETDSGAEIMRVLSRENPSDLEEA</sequence>
<gene>
    <name evidence="2" type="ORF">P24_17598</name>
</gene>
<organism evidence="2 3">
    <name type="scientific">Oceanibaculum indicum P24</name>
    <dbReference type="NCBI Taxonomy" id="1207063"/>
    <lineage>
        <taxon>Bacteria</taxon>
        <taxon>Pseudomonadati</taxon>
        <taxon>Pseudomonadota</taxon>
        <taxon>Alphaproteobacteria</taxon>
        <taxon>Rhodospirillales</taxon>
        <taxon>Oceanibaculaceae</taxon>
        <taxon>Oceanibaculum</taxon>
    </lineage>
</organism>
<keyword evidence="3" id="KW-1185">Reference proteome</keyword>